<name>A0A0K2TCG9_LEPSM</name>
<dbReference type="EMBL" id="HACA01006393">
    <property type="protein sequence ID" value="CDW23754.1"/>
    <property type="molecule type" value="Transcribed_RNA"/>
</dbReference>
<protein>
    <submittedName>
        <fullName evidence="1">Uncharacterized protein</fullName>
    </submittedName>
</protein>
<evidence type="ECO:0000313" key="1">
    <source>
        <dbReference type="EMBL" id="CDW23754.1"/>
    </source>
</evidence>
<reference evidence="1" key="1">
    <citation type="submission" date="2014-05" db="EMBL/GenBank/DDBJ databases">
        <authorList>
            <person name="Chronopoulou M."/>
        </authorList>
    </citation>
    <scope>NUCLEOTIDE SEQUENCE</scope>
    <source>
        <tissue evidence="1">Whole organism</tissue>
    </source>
</reference>
<sequence>MVEPQLTWRERPGIVGIQL</sequence>
<dbReference type="AlphaFoldDB" id="A0A0K2TCG9"/>
<organism evidence="1">
    <name type="scientific">Lepeophtheirus salmonis</name>
    <name type="common">Salmon louse</name>
    <name type="synonym">Caligus salmonis</name>
    <dbReference type="NCBI Taxonomy" id="72036"/>
    <lineage>
        <taxon>Eukaryota</taxon>
        <taxon>Metazoa</taxon>
        <taxon>Ecdysozoa</taxon>
        <taxon>Arthropoda</taxon>
        <taxon>Crustacea</taxon>
        <taxon>Multicrustacea</taxon>
        <taxon>Hexanauplia</taxon>
        <taxon>Copepoda</taxon>
        <taxon>Siphonostomatoida</taxon>
        <taxon>Caligidae</taxon>
        <taxon>Lepeophtheirus</taxon>
    </lineage>
</organism>
<accession>A0A0K2TCG9</accession>
<proteinExistence type="predicted"/>